<proteinExistence type="predicted"/>
<protein>
    <submittedName>
        <fullName evidence="2">Nucleotidyltransferase domain-containing protein</fullName>
    </submittedName>
</protein>
<dbReference type="KEGG" id="theu:HPC62_11140"/>
<keyword evidence="3" id="KW-1185">Reference proteome</keyword>
<accession>A0A6M8B939</accession>
<dbReference type="Pfam" id="PF01909">
    <property type="entry name" value="NTP_transf_2"/>
    <property type="match status" value="1"/>
</dbReference>
<dbReference type="EMBL" id="CP053661">
    <property type="protein sequence ID" value="QKD82662.1"/>
    <property type="molecule type" value="Genomic_DNA"/>
</dbReference>
<evidence type="ECO:0000313" key="3">
    <source>
        <dbReference type="Proteomes" id="UP000505210"/>
    </source>
</evidence>
<name>A0A6M8B939_9CYAN</name>
<dbReference type="RefSeq" id="WP_172355659.1">
    <property type="nucleotide sequence ID" value="NZ_CP053661.1"/>
</dbReference>
<keyword evidence="2" id="KW-0808">Transferase</keyword>
<dbReference type="InterPro" id="IPR043519">
    <property type="entry name" value="NT_sf"/>
</dbReference>
<dbReference type="InterPro" id="IPR002934">
    <property type="entry name" value="Polymerase_NTP_transf_dom"/>
</dbReference>
<sequence length="125" mass="13816">MLSNQATPSADQGSDQGANSCADLQATLIECKHLLSQHYGERLKSLIVFGSAVRNELTPTSDIDLLILLAPPINSFQELRAIVDLLYPLQLEAPYWISAKPADATEFEQGVSRFYRNILREGLVL</sequence>
<dbReference type="PANTHER" id="PTHR33933:SF1">
    <property type="entry name" value="PROTEIN ADENYLYLTRANSFERASE MNTA-RELATED"/>
    <property type="match status" value="1"/>
</dbReference>
<dbReference type="AlphaFoldDB" id="A0A6M8B939"/>
<dbReference type="SUPFAM" id="SSF81301">
    <property type="entry name" value="Nucleotidyltransferase"/>
    <property type="match status" value="1"/>
</dbReference>
<gene>
    <name evidence="2" type="ORF">HPC62_11140</name>
</gene>
<reference evidence="2 3" key="1">
    <citation type="submission" date="2020-05" db="EMBL/GenBank/DDBJ databases">
        <title>Complete genome sequence of of a novel Thermoleptolyngbya strain isolated from hot springs of Ganzi, Sichuan China.</title>
        <authorList>
            <person name="Tang J."/>
            <person name="Daroch M."/>
            <person name="Li L."/>
            <person name="Waleron K."/>
            <person name="Waleron M."/>
            <person name="Waleron M."/>
        </authorList>
    </citation>
    <scope>NUCLEOTIDE SEQUENCE [LARGE SCALE GENOMIC DNA]</scope>
    <source>
        <strain evidence="2 3">PKUAC-SCTA183</strain>
    </source>
</reference>
<dbReference type="Proteomes" id="UP000505210">
    <property type="component" value="Chromosome"/>
</dbReference>
<dbReference type="PANTHER" id="PTHR33933">
    <property type="entry name" value="NUCLEOTIDYLTRANSFERASE"/>
    <property type="match status" value="1"/>
</dbReference>
<evidence type="ECO:0000313" key="2">
    <source>
        <dbReference type="EMBL" id="QKD82662.1"/>
    </source>
</evidence>
<feature type="domain" description="Polymerase nucleotidyl transferase" evidence="1">
    <location>
        <begin position="35"/>
        <end position="76"/>
    </location>
</feature>
<evidence type="ECO:0000259" key="1">
    <source>
        <dbReference type="Pfam" id="PF01909"/>
    </source>
</evidence>
<dbReference type="InterPro" id="IPR052548">
    <property type="entry name" value="Type_VII_TA_antitoxin"/>
</dbReference>
<dbReference type="Gene3D" id="3.30.460.10">
    <property type="entry name" value="Beta Polymerase, domain 2"/>
    <property type="match status" value="1"/>
</dbReference>
<dbReference type="GO" id="GO:0016779">
    <property type="term" value="F:nucleotidyltransferase activity"/>
    <property type="evidence" value="ECO:0007669"/>
    <property type="project" value="InterPro"/>
</dbReference>
<organism evidence="2 3">
    <name type="scientific">Thermoleptolyngbya sichuanensis A183</name>
    <dbReference type="NCBI Taxonomy" id="2737172"/>
    <lineage>
        <taxon>Bacteria</taxon>
        <taxon>Bacillati</taxon>
        <taxon>Cyanobacteriota</taxon>
        <taxon>Cyanophyceae</taxon>
        <taxon>Oculatellales</taxon>
        <taxon>Oculatellaceae</taxon>
        <taxon>Thermoleptolyngbya</taxon>
        <taxon>Thermoleptolyngbya sichuanensis</taxon>
    </lineage>
</organism>
<dbReference type="CDD" id="cd05403">
    <property type="entry name" value="NT_KNTase_like"/>
    <property type="match status" value="1"/>
</dbReference>